<evidence type="ECO:0000256" key="4">
    <source>
        <dbReference type="SAM" id="MobiDB-lite"/>
    </source>
</evidence>
<dbReference type="Pfam" id="PF00673">
    <property type="entry name" value="Ribosomal_L5_C"/>
    <property type="match status" value="1"/>
</dbReference>
<evidence type="ECO:0000313" key="8">
    <source>
        <dbReference type="Proteomes" id="UP001590950"/>
    </source>
</evidence>
<evidence type="ECO:0000256" key="1">
    <source>
        <dbReference type="ARBA" id="ARBA00008553"/>
    </source>
</evidence>
<feature type="region of interest" description="Disordered" evidence="4">
    <location>
        <begin position="70"/>
        <end position="110"/>
    </location>
</feature>
<keyword evidence="3" id="KW-0687">Ribonucleoprotein</keyword>
<dbReference type="EMBL" id="JBEFKJ010000032">
    <property type="protein sequence ID" value="KAL2038447.1"/>
    <property type="molecule type" value="Genomic_DNA"/>
</dbReference>
<protein>
    <recommendedName>
        <fullName evidence="9">Ribosomal protein L5</fullName>
    </recommendedName>
</protein>
<dbReference type="InterPro" id="IPR022803">
    <property type="entry name" value="Ribosomal_uL5_dom_sf"/>
</dbReference>
<dbReference type="SUPFAM" id="SSF55282">
    <property type="entry name" value="RL5-like"/>
    <property type="match status" value="1"/>
</dbReference>
<comment type="caution">
    <text evidence="7">The sequence shown here is derived from an EMBL/GenBank/DDBJ whole genome shotgun (WGS) entry which is preliminary data.</text>
</comment>
<reference evidence="7 8" key="1">
    <citation type="submission" date="2024-09" db="EMBL/GenBank/DDBJ databases">
        <title>Rethinking Asexuality: The Enigmatic Case of Functional Sexual Genes in Lepraria (Stereocaulaceae).</title>
        <authorList>
            <person name="Doellman M."/>
            <person name="Sun Y."/>
            <person name="Barcenas-Pena A."/>
            <person name="Lumbsch H.T."/>
            <person name="Grewe F."/>
        </authorList>
    </citation>
    <scope>NUCLEOTIDE SEQUENCE [LARGE SCALE GENOMIC DNA]</scope>
    <source>
        <strain evidence="7 8">Mercado 3170</strain>
    </source>
</reference>
<sequence length="350" mass="39538">MACKRVPTMFQAIPIRRKSYQCFQCPYTTRKASTFNGMTELSEDVDPTSSMQTPGPSEEHIKRFNPIARTKRRKRQLPPSRYQFRPPRYYRGPLHPHQPPLPSDPASRLFKPGPFSLTRLEQTYHSTLAPDLLTLMYTHHPPGTLPRPSPPRLRGWDGSSPYHKNRPLRGPRGTPVLRLLRRPITFRNIPRLEKIVVHSFVDEAGSERERIQVAGMVMQAITNARAKVYNAKKSIADFNLREGHPCAVGVELRGEDMYDFLAKVVEVVMPRVKDYRGVKGTSGDSSGNLSFAFTPAVVGAFPEVEVNYDAYPPKMIPPIDVTVCTTATNDKDARLLLSSMGIPFYGKHIN</sequence>
<gene>
    <name evidence="7" type="ORF">N7G274_008786</name>
</gene>
<dbReference type="InterPro" id="IPR031309">
    <property type="entry name" value="Ribosomal_uL5_C"/>
</dbReference>
<dbReference type="InterPro" id="IPR002132">
    <property type="entry name" value="Ribosomal_uL5"/>
</dbReference>
<proteinExistence type="inferred from homology"/>
<evidence type="ECO:0000259" key="5">
    <source>
        <dbReference type="Pfam" id="PF00281"/>
    </source>
</evidence>
<comment type="similarity">
    <text evidence="1">Belongs to the universal ribosomal protein uL5 family.</text>
</comment>
<dbReference type="InterPro" id="IPR031310">
    <property type="entry name" value="Ribosomal_uL5_N"/>
</dbReference>
<feature type="domain" description="Large ribosomal subunit protein uL5 N-terminal" evidence="5">
    <location>
        <begin position="188"/>
        <end position="241"/>
    </location>
</feature>
<evidence type="ECO:0000313" key="7">
    <source>
        <dbReference type="EMBL" id="KAL2038447.1"/>
    </source>
</evidence>
<evidence type="ECO:0000256" key="2">
    <source>
        <dbReference type="ARBA" id="ARBA00022980"/>
    </source>
</evidence>
<evidence type="ECO:0000259" key="6">
    <source>
        <dbReference type="Pfam" id="PF00673"/>
    </source>
</evidence>
<name>A0ABR4A259_9LECA</name>
<dbReference type="Proteomes" id="UP001590950">
    <property type="component" value="Unassembled WGS sequence"/>
</dbReference>
<dbReference type="Gene3D" id="3.30.1440.10">
    <property type="match status" value="1"/>
</dbReference>
<dbReference type="PANTHER" id="PTHR11994">
    <property type="entry name" value="60S RIBOSOMAL PROTEIN L11-RELATED"/>
    <property type="match status" value="1"/>
</dbReference>
<keyword evidence="8" id="KW-1185">Reference proteome</keyword>
<accession>A0ABR4A259</accession>
<dbReference type="Pfam" id="PF00281">
    <property type="entry name" value="Ribosomal_L5"/>
    <property type="match status" value="1"/>
</dbReference>
<organism evidence="7 8">
    <name type="scientific">Stereocaulon virgatum</name>
    <dbReference type="NCBI Taxonomy" id="373712"/>
    <lineage>
        <taxon>Eukaryota</taxon>
        <taxon>Fungi</taxon>
        <taxon>Dikarya</taxon>
        <taxon>Ascomycota</taxon>
        <taxon>Pezizomycotina</taxon>
        <taxon>Lecanoromycetes</taxon>
        <taxon>OSLEUM clade</taxon>
        <taxon>Lecanoromycetidae</taxon>
        <taxon>Lecanorales</taxon>
        <taxon>Lecanorineae</taxon>
        <taxon>Stereocaulaceae</taxon>
        <taxon>Stereocaulon</taxon>
    </lineage>
</organism>
<feature type="domain" description="Large ribosomal subunit protein uL5 C-terminal" evidence="6">
    <location>
        <begin position="245"/>
        <end position="344"/>
    </location>
</feature>
<evidence type="ECO:0008006" key="9">
    <source>
        <dbReference type="Google" id="ProtNLM"/>
    </source>
</evidence>
<evidence type="ECO:0000256" key="3">
    <source>
        <dbReference type="ARBA" id="ARBA00023274"/>
    </source>
</evidence>
<keyword evidence="2" id="KW-0689">Ribosomal protein</keyword>